<evidence type="ECO:0000256" key="6">
    <source>
        <dbReference type="ARBA" id="ARBA00023136"/>
    </source>
</evidence>
<dbReference type="Gene3D" id="1.20.1740.10">
    <property type="entry name" value="Amino acid/polyamine transporter I"/>
    <property type="match status" value="1"/>
</dbReference>
<dbReference type="GO" id="GO:0055085">
    <property type="term" value="P:transmembrane transport"/>
    <property type="evidence" value="ECO:0007669"/>
    <property type="project" value="InterPro"/>
</dbReference>
<evidence type="ECO:0000256" key="1">
    <source>
        <dbReference type="ARBA" id="ARBA00004651"/>
    </source>
</evidence>
<feature type="transmembrane region" description="Helical" evidence="7">
    <location>
        <begin position="124"/>
        <end position="144"/>
    </location>
</feature>
<evidence type="ECO:0000256" key="4">
    <source>
        <dbReference type="ARBA" id="ARBA00022970"/>
    </source>
</evidence>
<evidence type="ECO:0000256" key="7">
    <source>
        <dbReference type="SAM" id="Phobius"/>
    </source>
</evidence>
<keyword evidence="2" id="KW-0813">Transport</keyword>
<proteinExistence type="predicted"/>
<dbReference type="PROSITE" id="PS51257">
    <property type="entry name" value="PROKAR_LIPOPROTEIN"/>
    <property type="match status" value="1"/>
</dbReference>
<dbReference type="RefSeq" id="WP_104848477.1">
    <property type="nucleotide sequence ID" value="NZ_PKOZ01000002.1"/>
</dbReference>
<dbReference type="PIRSF" id="PIRSF006060">
    <property type="entry name" value="AA_transporter"/>
    <property type="match status" value="1"/>
</dbReference>
<dbReference type="InterPro" id="IPR004841">
    <property type="entry name" value="AA-permease/SLC12A_dom"/>
</dbReference>
<dbReference type="OrthoDB" id="9780162at2"/>
<evidence type="ECO:0000259" key="8">
    <source>
        <dbReference type="Pfam" id="PF00324"/>
    </source>
</evidence>
<reference evidence="9 10" key="1">
    <citation type="submission" date="2017-12" db="EMBL/GenBank/DDBJ databases">
        <title>Taxonomic description and draft genome of Pradoshia cofamensis Gen. nov., sp. nov., a thermotolerant bacillale isolated from anterior gut of earthworm Eisenia fetida.</title>
        <authorList>
            <person name="Saha T."/>
            <person name="Chakraborty R."/>
        </authorList>
    </citation>
    <scope>NUCLEOTIDE SEQUENCE [LARGE SCALE GENOMIC DNA]</scope>
    <source>
        <strain evidence="9 10">EAG3</strain>
    </source>
</reference>
<dbReference type="AlphaFoldDB" id="A0A2S7N219"/>
<dbReference type="GO" id="GO:0006865">
    <property type="term" value="P:amino acid transport"/>
    <property type="evidence" value="ECO:0007669"/>
    <property type="project" value="UniProtKB-KW"/>
</dbReference>
<feature type="transmembrane region" description="Helical" evidence="7">
    <location>
        <begin position="201"/>
        <end position="225"/>
    </location>
</feature>
<sequence length="449" mass="49551">MKKQAAQGKEKKMLKWWQLSMIGVGCTIGTGFFLGSGLGIKLAGPAVLIAFLIAGTATYFVYDALAAMTQKDPQKGSFRTYSRKAFGRPVGFMNGWIYWFSEMFIVGSQLTAISLFSRFWFPEIQLWVFASIFGVLGLVVILIGTKLFEQMENVSAIVKVAAILMFIIIAVLGSTGVIDGDKGFSWPHTVAGFFPTGWKQIWASLIFAFFAFGGIEVIGIMSMRLENKEDAPKAGKVMLLILLVIYLAALSLVVFTLPHHDIKANESPFLTVLSFFKVPLVAHIFNGALMIAGFSTMSASLYAVTTMLVALAEDRDAPRFCCKKGKLAIPLPAFIITVLALVISIVLSLLMPNSVYEYFTTGASLLILYNWILILITYSKSIELSALDKWKRNLAFLFIVLGITGTLFQKGTRGGLLVSLCFVAFIGLITFIVSVKRIRKRPLTPRRMR</sequence>
<keyword evidence="5 7" id="KW-1133">Transmembrane helix</keyword>
<protein>
    <submittedName>
        <fullName evidence="9">Amino acid permease</fullName>
    </submittedName>
</protein>
<feature type="transmembrane region" description="Helical" evidence="7">
    <location>
        <begin position="237"/>
        <end position="260"/>
    </location>
</feature>
<dbReference type="Pfam" id="PF00324">
    <property type="entry name" value="AA_permease"/>
    <property type="match status" value="1"/>
</dbReference>
<keyword evidence="6 7" id="KW-0472">Membrane</keyword>
<gene>
    <name evidence="9" type="ORF">CYL18_05455</name>
</gene>
<accession>A0A2S7N219</accession>
<keyword evidence="3 7" id="KW-0812">Transmembrane</keyword>
<feature type="transmembrane region" description="Helical" evidence="7">
    <location>
        <begin position="156"/>
        <end position="178"/>
    </location>
</feature>
<dbReference type="EMBL" id="PKOZ01000002">
    <property type="protein sequence ID" value="PQD96048.1"/>
    <property type="molecule type" value="Genomic_DNA"/>
</dbReference>
<feature type="transmembrane region" description="Helical" evidence="7">
    <location>
        <begin position="414"/>
        <end position="435"/>
    </location>
</feature>
<evidence type="ECO:0000256" key="3">
    <source>
        <dbReference type="ARBA" id="ARBA00022692"/>
    </source>
</evidence>
<evidence type="ECO:0000313" key="10">
    <source>
        <dbReference type="Proteomes" id="UP000239663"/>
    </source>
</evidence>
<organism evidence="9 10">
    <name type="scientific">Pradoshia eiseniae</name>
    <dbReference type="NCBI Taxonomy" id="2064768"/>
    <lineage>
        <taxon>Bacteria</taxon>
        <taxon>Bacillati</taxon>
        <taxon>Bacillota</taxon>
        <taxon>Bacilli</taxon>
        <taxon>Bacillales</taxon>
        <taxon>Bacillaceae</taxon>
        <taxon>Pradoshia</taxon>
    </lineage>
</organism>
<dbReference type="PANTHER" id="PTHR43495">
    <property type="entry name" value="GABA PERMEASE"/>
    <property type="match status" value="1"/>
</dbReference>
<comment type="caution">
    <text evidence="9">The sequence shown here is derived from an EMBL/GenBank/DDBJ whole genome shotgun (WGS) entry which is preliminary data.</text>
</comment>
<comment type="subcellular location">
    <subcellularLocation>
        <location evidence="1">Cell membrane</location>
        <topology evidence="1">Multi-pass membrane protein</topology>
    </subcellularLocation>
</comment>
<dbReference type="Proteomes" id="UP000239663">
    <property type="component" value="Unassembled WGS sequence"/>
</dbReference>
<evidence type="ECO:0000313" key="9">
    <source>
        <dbReference type="EMBL" id="PQD96048.1"/>
    </source>
</evidence>
<dbReference type="GO" id="GO:0005886">
    <property type="term" value="C:plasma membrane"/>
    <property type="evidence" value="ECO:0007669"/>
    <property type="project" value="UniProtKB-SubCell"/>
</dbReference>
<feature type="transmembrane region" description="Helical" evidence="7">
    <location>
        <begin position="331"/>
        <end position="352"/>
    </location>
</feature>
<evidence type="ECO:0000256" key="5">
    <source>
        <dbReference type="ARBA" id="ARBA00022989"/>
    </source>
</evidence>
<feature type="transmembrane region" description="Helical" evidence="7">
    <location>
        <begin position="390"/>
        <end position="408"/>
    </location>
</feature>
<evidence type="ECO:0000256" key="2">
    <source>
        <dbReference type="ARBA" id="ARBA00022448"/>
    </source>
</evidence>
<feature type="transmembrane region" description="Helical" evidence="7">
    <location>
        <begin position="358"/>
        <end position="378"/>
    </location>
</feature>
<feature type="transmembrane region" description="Helical" evidence="7">
    <location>
        <begin position="21"/>
        <end position="40"/>
    </location>
</feature>
<keyword evidence="4" id="KW-0029">Amino-acid transport</keyword>
<name>A0A2S7N219_9BACI</name>
<feature type="transmembrane region" description="Helical" evidence="7">
    <location>
        <begin position="90"/>
        <end position="112"/>
    </location>
</feature>
<feature type="transmembrane region" description="Helical" evidence="7">
    <location>
        <begin position="46"/>
        <end position="69"/>
    </location>
</feature>
<dbReference type="PANTHER" id="PTHR43495:SF5">
    <property type="entry name" value="GAMMA-AMINOBUTYRIC ACID PERMEASE"/>
    <property type="match status" value="1"/>
</dbReference>
<feature type="transmembrane region" description="Helical" evidence="7">
    <location>
        <begin position="280"/>
        <end position="311"/>
    </location>
</feature>
<feature type="domain" description="Amino acid permease/ SLC12A" evidence="8">
    <location>
        <begin position="19"/>
        <end position="380"/>
    </location>
</feature>
<keyword evidence="10" id="KW-1185">Reference proteome</keyword>